<dbReference type="InterPro" id="IPR000157">
    <property type="entry name" value="TIR_dom"/>
</dbReference>
<dbReference type="Proteomes" id="UP000242715">
    <property type="component" value="Unassembled WGS sequence"/>
</dbReference>
<protein>
    <recommendedName>
        <fullName evidence="2">TIR domain-containing protein</fullName>
    </recommendedName>
</protein>
<keyword evidence="4" id="KW-1185">Reference proteome</keyword>
<feature type="domain" description="TIR" evidence="2">
    <location>
        <begin position="32"/>
        <end position="189"/>
    </location>
</feature>
<evidence type="ECO:0000313" key="4">
    <source>
        <dbReference type="Proteomes" id="UP000242715"/>
    </source>
</evidence>
<dbReference type="PANTHER" id="PTHR32009">
    <property type="entry name" value="TMV RESISTANCE PROTEIN N-LIKE"/>
    <property type="match status" value="1"/>
</dbReference>
<dbReference type="GO" id="GO:0061809">
    <property type="term" value="F:NAD+ nucleosidase activity, cyclic ADP-ribose generating"/>
    <property type="evidence" value="ECO:0007669"/>
    <property type="project" value="UniProtKB-EC"/>
</dbReference>
<dbReference type="EMBL" id="DF973788">
    <property type="protein sequence ID" value="GAU40057.1"/>
    <property type="molecule type" value="Genomic_DNA"/>
</dbReference>
<gene>
    <name evidence="3" type="ORF">TSUD_258500</name>
</gene>
<dbReference type="PANTHER" id="PTHR32009:SF106">
    <property type="entry name" value="TIR DOMAIN-CONTAINING PROTEIN"/>
    <property type="match status" value="1"/>
</dbReference>
<dbReference type="SUPFAM" id="SSF52200">
    <property type="entry name" value="Toll/Interleukin receptor TIR domain"/>
    <property type="match status" value="2"/>
</dbReference>
<evidence type="ECO:0000313" key="3">
    <source>
        <dbReference type="EMBL" id="GAU40057.1"/>
    </source>
</evidence>
<dbReference type="Pfam" id="PF01582">
    <property type="entry name" value="TIR"/>
    <property type="match status" value="1"/>
</dbReference>
<name>A0A2Z6PAP9_TRISU</name>
<evidence type="ECO:0000256" key="1">
    <source>
        <dbReference type="ARBA" id="ARBA00023027"/>
    </source>
</evidence>
<sequence length="272" mass="32319">MMMNEEANKTVSTMINTTEDQLNQLQLQQQNYKYDVFLCFNGNDNRFNFTSTLHNALKLKRFKIFIDEGAFKRGDRMSRETLLKAVQVSRISIVVFSKNFLTSKDRLEELTMMHDLCFSRRDRWILPVFYGVDPTKIRDAGTTGKDFERLQKWKSALLRSTNIFGYTSKSYKFEYELIEDIVKKVEKLLPSRYNIFLSFSEDTRYSFTDHLCDALDREGFKTFRKENTNERMKKWKSALFEVANLKGWHLKFGYEYDLVKKIVETAIKIYSL</sequence>
<keyword evidence="1" id="KW-0520">NAD</keyword>
<accession>A0A2Z6PAP9</accession>
<dbReference type="Gene3D" id="3.40.50.10140">
    <property type="entry name" value="Toll/interleukin-1 receptor homology (TIR) domain"/>
    <property type="match status" value="3"/>
</dbReference>
<dbReference type="PROSITE" id="PS50104">
    <property type="entry name" value="TIR"/>
    <property type="match status" value="1"/>
</dbReference>
<dbReference type="SMART" id="SM00255">
    <property type="entry name" value="TIR"/>
    <property type="match status" value="1"/>
</dbReference>
<organism evidence="3 4">
    <name type="scientific">Trifolium subterraneum</name>
    <name type="common">Subterranean clover</name>
    <dbReference type="NCBI Taxonomy" id="3900"/>
    <lineage>
        <taxon>Eukaryota</taxon>
        <taxon>Viridiplantae</taxon>
        <taxon>Streptophyta</taxon>
        <taxon>Embryophyta</taxon>
        <taxon>Tracheophyta</taxon>
        <taxon>Spermatophyta</taxon>
        <taxon>Magnoliopsida</taxon>
        <taxon>eudicotyledons</taxon>
        <taxon>Gunneridae</taxon>
        <taxon>Pentapetalae</taxon>
        <taxon>rosids</taxon>
        <taxon>fabids</taxon>
        <taxon>Fabales</taxon>
        <taxon>Fabaceae</taxon>
        <taxon>Papilionoideae</taxon>
        <taxon>50 kb inversion clade</taxon>
        <taxon>NPAAA clade</taxon>
        <taxon>Hologalegina</taxon>
        <taxon>IRL clade</taxon>
        <taxon>Trifolieae</taxon>
        <taxon>Trifolium</taxon>
    </lineage>
</organism>
<dbReference type="OrthoDB" id="6160824at2759"/>
<evidence type="ECO:0000259" key="2">
    <source>
        <dbReference type="PROSITE" id="PS50104"/>
    </source>
</evidence>
<proteinExistence type="predicted"/>
<reference evidence="4" key="1">
    <citation type="journal article" date="2017" name="Front. Plant Sci.">
        <title>Climate Clever Clovers: New Paradigm to Reduce the Environmental Footprint of Ruminants by Breeding Low Methanogenic Forages Utilizing Haplotype Variation.</title>
        <authorList>
            <person name="Kaur P."/>
            <person name="Appels R."/>
            <person name="Bayer P.E."/>
            <person name="Keeble-Gagnere G."/>
            <person name="Wang J."/>
            <person name="Hirakawa H."/>
            <person name="Shirasawa K."/>
            <person name="Vercoe P."/>
            <person name="Stefanova K."/>
            <person name="Durmic Z."/>
            <person name="Nichols P."/>
            <person name="Revell C."/>
            <person name="Isobe S.N."/>
            <person name="Edwards D."/>
            <person name="Erskine W."/>
        </authorList>
    </citation>
    <scope>NUCLEOTIDE SEQUENCE [LARGE SCALE GENOMIC DNA]</scope>
    <source>
        <strain evidence="4">cv. Daliak</strain>
    </source>
</reference>
<dbReference type="GO" id="GO:0007165">
    <property type="term" value="P:signal transduction"/>
    <property type="evidence" value="ECO:0007669"/>
    <property type="project" value="InterPro"/>
</dbReference>
<dbReference type="AlphaFoldDB" id="A0A2Z6PAP9"/>
<dbReference type="InterPro" id="IPR035897">
    <property type="entry name" value="Toll_tir_struct_dom_sf"/>
</dbReference>